<evidence type="ECO:0000313" key="4">
    <source>
        <dbReference type="EMBL" id="SCT34673.1"/>
    </source>
</evidence>
<evidence type="ECO:0000313" key="6">
    <source>
        <dbReference type="Proteomes" id="UP000095768"/>
    </source>
</evidence>
<feature type="domain" description="TscT toxin" evidence="2">
    <location>
        <begin position="1"/>
        <end position="100"/>
    </location>
</feature>
<dbReference type="AlphaFoldDB" id="A0A1D4PWF4"/>
<dbReference type="RefSeq" id="WP_069996227.1">
    <property type="nucleotide sequence ID" value="NZ_FMPG01000013.1"/>
</dbReference>
<dbReference type="EMBL" id="FMPG01000013">
    <property type="protein sequence ID" value="SCT34673.1"/>
    <property type="molecule type" value="Genomic_DNA"/>
</dbReference>
<protein>
    <submittedName>
        <fullName evidence="4">Pathogenicity island protein</fullName>
    </submittedName>
</protein>
<dbReference type="NCBIfam" id="NF047366">
    <property type="entry name" value="TscT"/>
    <property type="match status" value="1"/>
</dbReference>
<dbReference type="EMBL" id="FMPI01000017">
    <property type="protein sequence ID" value="SCT27263.1"/>
    <property type="molecule type" value="Genomic_DNA"/>
</dbReference>
<reference evidence="3 5" key="1">
    <citation type="submission" date="2016-09" db="EMBL/GenBank/DDBJ databases">
        <authorList>
            <consortium name="Pathogen Informatics"/>
            <person name="Sun Q."/>
            <person name="Inoue M."/>
        </authorList>
    </citation>
    <scope>NUCLEOTIDE SEQUENCE [LARGE SCALE GENOMIC DNA]</scope>
    <source>
        <strain evidence="3 5">82C</strain>
    </source>
</reference>
<dbReference type="Proteomes" id="UP000095412">
    <property type="component" value="Unassembled WGS sequence"/>
</dbReference>
<dbReference type="InterPro" id="IPR009942">
    <property type="entry name" value="DUF1474"/>
</dbReference>
<evidence type="ECO:0000313" key="3">
    <source>
        <dbReference type="EMBL" id="SCT27263.1"/>
    </source>
</evidence>
<keyword evidence="5" id="KW-1185">Reference proteome</keyword>
<dbReference type="Proteomes" id="UP000095768">
    <property type="component" value="Unassembled WGS sequence"/>
</dbReference>
<proteinExistence type="predicted"/>
<evidence type="ECO:0000259" key="2">
    <source>
        <dbReference type="Pfam" id="PF07342"/>
    </source>
</evidence>
<evidence type="ECO:0000313" key="5">
    <source>
        <dbReference type="Proteomes" id="UP000095412"/>
    </source>
</evidence>
<reference evidence="4 6" key="2">
    <citation type="submission" date="2016-09" db="EMBL/GenBank/DDBJ databases">
        <authorList>
            <consortium name="Pathogen Informatics"/>
        </authorList>
    </citation>
    <scope>NUCLEOTIDE SEQUENCE [LARGE SCALE GENOMIC DNA]</scope>
    <source>
        <strain evidence="4 6">82B</strain>
    </source>
</reference>
<feature type="region of interest" description="Disordered" evidence="1">
    <location>
        <begin position="87"/>
        <end position="107"/>
    </location>
</feature>
<dbReference type="Pfam" id="PF07342">
    <property type="entry name" value="TscT"/>
    <property type="match status" value="1"/>
</dbReference>
<evidence type="ECO:0000256" key="1">
    <source>
        <dbReference type="SAM" id="MobiDB-lite"/>
    </source>
</evidence>
<name>A0A1D4PWF4_9STAP</name>
<sequence length="107" mass="12716">MNWNKEDLLCEFEVLKDKINDVLTAHTWHGDDMYRFKDLTNNNAREHYVMGYIESRIQHEQTTDLLTMYLERFDSLTAQFSKLLEKEKNASPQAGKQNDDAQNKIFK</sequence>
<organism evidence="4 6">
    <name type="scientific">Staphylococcus caeli</name>
    <dbReference type="NCBI Taxonomy" id="2201815"/>
    <lineage>
        <taxon>Bacteria</taxon>
        <taxon>Bacillati</taxon>
        <taxon>Bacillota</taxon>
        <taxon>Bacilli</taxon>
        <taxon>Bacillales</taxon>
        <taxon>Staphylococcaceae</taxon>
        <taxon>Staphylococcus</taxon>
    </lineage>
</organism>
<gene>
    <name evidence="4" type="ORF">SAMEA2297795_02308</name>
    <name evidence="3" type="ORF">SAMEA2297796_02059</name>
</gene>
<accession>A0A1D4PWF4</accession>
<feature type="compositionally biased region" description="Basic and acidic residues" evidence="1">
    <location>
        <begin position="97"/>
        <end position="107"/>
    </location>
</feature>